<keyword evidence="3" id="KW-1185">Reference proteome</keyword>
<dbReference type="InterPro" id="IPR010982">
    <property type="entry name" value="Lambda_DNA-bd_dom_sf"/>
</dbReference>
<dbReference type="SUPFAM" id="SSF47413">
    <property type="entry name" value="lambda repressor-like DNA-binding domains"/>
    <property type="match status" value="1"/>
</dbReference>
<proteinExistence type="predicted"/>
<dbReference type="PROSITE" id="PS50943">
    <property type="entry name" value="HTH_CROC1"/>
    <property type="match status" value="1"/>
</dbReference>
<protein>
    <submittedName>
        <fullName evidence="2">XRE family transcriptional regulator</fullName>
    </submittedName>
</protein>
<dbReference type="EMBL" id="PPEL01000028">
    <property type="protein sequence ID" value="PNV65479.1"/>
    <property type="molecule type" value="Genomic_DNA"/>
</dbReference>
<feature type="domain" description="HTH cro/C1-type" evidence="1">
    <location>
        <begin position="17"/>
        <end position="71"/>
    </location>
</feature>
<dbReference type="Proteomes" id="UP000236488">
    <property type="component" value="Unassembled WGS sequence"/>
</dbReference>
<dbReference type="RefSeq" id="WP_087198001.1">
    <property type="nucleotide sequence ID" value="NZ_PPEL01000028.1"/>
</dbReference>
<sequence length="76" mass="8412">MHETHRTTPEEAIARNVRRLRMKQGLGKARFCLMTGIGRPTLDQIEEGAPNAKLSTIRKVAEGLGVEVADLLEELS</sequence>
<reference evidence="2 3" key="1">
    <citation type="journal article" date="2018" name="Int. J. Syst. Evol. Microbiol.">
        <title>Rubneribacter badeniensis gen. nov., sp. nov. and Enteroscipio rubneri gen. nov., sp. nov., new members of the Eggerthellaceae isolated from human faeces.</title>
        <authorList>
            <person name="Danylec N."/>
            <person name="Gobl A."/>
            <person name="Stoll D.A."/>
            <person name="Hetzer B."/>
            <person name="Kulling S.E."/>
            <person name="Huch M."/>
        </authorList>
    </citation>
    <scope>NUCLEOTIDE SEQUENCE [LARGE SCALE GENOMIC DNA]</scope>
    <source>
        <strain evidence="2 3">ResAG-85</strain>
    </source>
</reference>
<name>A0A2K2U5C4_9ACTN</name>
<dbReference type="Pfam" id="PF01381">
    <property type="entry name" value="HTH_3"/>
    <property type="match status" value="1"/>
</dbReference>
<dbReference type="InterPro" id="IPR001387">
    <property type="entry name" value="Cro/C1-type_HTH"/>
</dbReference>
<comment type="caution">
    <text evidence="2">The sequence shown here is derived from an EMBL/GenBank/DDBJ whole genome shotgun (WGS) entry which is preliminary data.</text>
</comment>
<evidence type="ECO:0000259" key="1">
    <source>
        <dbReference type="PROSITE" id="PS50943"/>
    </source>
</evidence>
<dbReference type="AlphaFoldDB" id="A0A2K2U5C4"/>
<accession>A0A2K2U5C4</accession>
<dbReference type="Gene3D" id="1.10.260.40">
    <property type="entry name" value="lambda repressor-like DNA-binding domains"/>
    <property type="match status" value="1"/>
</dbReference>
<evidence type="ECO:0000313" key="3">
    <source>
        <dbReference type="Proteomes" id="UP000236488"/>
    </source>
</evidence>
<dbReference type="SMART" id="SM00530">
    <property type="entry name" value="HTH_XRE"/>
    <property type="match status" value="1"/>
</dbReference>
<evidence type="ECO:0000313" key="2">
    <source>
        <dbReference type="EMBL" id="PNV65479.1"/>
    </source>
</evidence>
<gene>
    <name evidence="2" type="ORF">C2L80_06245</name>
</gene>
<dbReference type="CDD" id="cd00093">
    <property type="entry name" value="HTH_XRE"/>
    <property type="match status" value="1"/>
</dbReference>
<dbReference type="GO" id="GO:0003677">
    <property type="term" value="F:DNA binding"/>
    <property type="evidence" value="ECO:0007669"/>
    <property type="project" value="InterPro"/>
</dbReference>
<organism evidence="2 3">
    <name type="scientific">Rubneribacter badeniensis</name>
    <dbReference type="NCBI Taxonomy" id="2070688"/>
    <lineage>
        <taxon>Bacteria</taxon>
        <taxon>Bacillati</taxon>
        <taxon>Actinomycetota</taxon>
        <taxon>Coriobacteriia</taxon>
        <taxon>Eggerthellales</taxon>
        <taxon>Eggerthellaceae</taxon>
        <taxon>Rubneribacter</taxon>
    </lineage>
</organism>